<name>A0A091F584_CORBR</name>
<accession>A0A091F584</accession>
<dbReference type="EMBL" id="KK719567">
    <property type="protein sequence ID" value="KFO64411.1"/>
    <property type="molecule type" value="Genomic_DNA"/>
</dbReference>
<dbReference type="Proteomes" id="UP000052976">
    <property type="component" value="Unassembled WGS sequence"/>
</dbReference>
<proteinExistence type="predicted"/>
<dbReference type="AlphaFoldDB" id="A0A091F584"/>
<dbReference type="Pfam" id="PF02093">
    <property type="entry name" value="Gag_p30"/>
    <property type="match status" value="1"/>
</dbReference>
<dbReference type="Gene3D" id="1.10.375.10">
    <property type="entry name" value="Human Immunodeficiency Virus Type 1 Capsid Protein"/>
    <property type="match status" value="1"/>
</dbReference>
<protein>
    <recommendedName>
        <fullName evidence="1">Core shell protein Gag P30 domain-containing protein</fullName>
    </recommendedName>
</protein>
<dbReference type="GO" id="GO:0019068">
    <property type="term" value="P:virion assembly"/>
    <property type="evidence" value="ECO:0007669"/>
    <property type="project" value="InterPro"/>
</dbReference>
<feature type="domain" description="Core shell protein Gag P30" evidence="1">
    <location>
        <begin position="20"/>
        <end position="153"/>
    </location>
</feature>
<evidence type="ECO:0000313" key="2">
    <source>
        <dbReference type="EMBL" id="KFO64411.1"/>
    </source>
</evidence>
<evidence type="ECO:0000313" key="3">
    <source>
        <dbReference type="Proteomes" id="UP000052976"/>
    </source>
</evidence>
<dbReference type="SUPFAM" id="SSF47943">
    <property type="entry name" value="Retrovirus capsid protein, N-terminal core domain"/>
    <property type="match status" value="1"/>
</dbReference>
<reference evidence="2 3" key="1">
    <citation type="submission" date="2014-04" db="EMBL/GenBank/DDBJ databases">
        <title>Genome evolution of avian class.</title>
        <authorList>
            <person name="Zhang G."/>
            <person name="Li C."/>
        </authorList>
    </citation>
    <scope>NUCLEOTIDE SEQUENCE [LARGE SCALE GENOMIC DNA]</scope>
    <source>
        <strain evidence="2">BGI_N302</strain>
    </source>
</reference>
<dbReference type="InterPro" id="IPR003036">
    <property type="entry name" value="Gag_P30"/>
</dbReference>
<gene>
    <name evidence="2" type="ORF">N302_15199</name>
</gene>
<sequence length="154" mass="17283">QAVGNQGPAYIKVLYSLIELEEWKSTVGEYKENPDKVATLVQRAIQTQNPDWSDLVVMIDALLDPTEKQMVNKVIVDSVESGIANGTLQGTVADNFPTDDPRWDPNVPAEMQRLKRYQDLIVYGLKHGVPKALNWAKLYEVKQGPNETPSDFLN</sequence>
<dbReference type="PANTHER" id="PTHR33166">
    <property type="entry name" value="GAG_P30 DOMAIN-CONTAINING PROTEIN"/>
    <property type="match status" value="1"/>
</dbReference>
<feature type="non-terminal residue" evidence="2">
    <location>
        <position position="1"/>
    </location>
</feature>
<evidence type="ECO:0000259" key="1">
    <source>
        <dbReference type="Pfam" id="PF02093"/>
    </source>
</evidence>
<keyword evidence="3" id="KW-1185">Reference proteome</keyword>
<organism evidence="2 3">
    <name type="scientific">Corvus brachyrhynchos</name>
    <name type="common">American crow</name>
    <dbReference type="NCBI Taxonomy" id="85066"/>
    <lineage>
        <taxon>Eukaryota</taxon>
        <taxon>Metazoa</taxon>
        <taxon>Chordata</taxon>
        <taxon>Craniata</taxon>
        <taxon>Vertebrata</taxon>
        <taxon>Euteleostomi</taxon>
        <taxon>Archelosauria</taxon>
        <taxon>Archosauria</taxon>
        <taxon>Dinosauria</taxon>
        <taxon>Saurischia</taxon>
        <taxon>Theropoda</taxon>
        <taxon>Coelurosauria</taxon>
        <taxon>Aves</taxon>
        <taxon>Neognathae</taxon>
        <taxon>Neoaves</taxon>
        <taxon>Telluraves</taxon>
        <taxon>Australaves</taxon>
        <taxon>Passeriformes</taxon>
        <taxon>Corvoidea</taxon>
        <taxon>Corvidae</taxon>
        <taxon>Corvus</taxon>
    </lineage>
</organism>
<dbReference type="STRING" id="85066.A0A091F584"/>
<dbReference type="InterPro" id="IPR008919">
    <property type="entry name" value="Retrov_capsid_N"/>
</dbReference>
<dbReference type="InterPro" id="IPR050462">
    <property type="entry name" value="Retroviral_Gag-Pol_poly"/>
</dbReference>
<feature type="non-terminal residue" evidence="2">
    <location>
        <position position="154"/>
    </location>
</feature>